<dbReference type="PROSITE" id="PS01057">
    <property type="entry name" value="SAICAR_SYNTHETASE_1"/>
    <property type="match status" value="1"/>
</dbReference>
<dbReference type="InterPro" id="IPR018236">
    <property type="entry name" value="SAICAR_synthetase_CS"/>
</dbReference>
<dbReference type="EMBL" id="CP158367">
    <property type="protein sequence ID" value="XBX74537.1"/>
    <property type="molecule type" value="Genomic_DNA"/>
</dbReference>
<dbReference type="GO" id="GO:0009236">
    <property type="term" value="P:cobalamin biosynthetic process"/>
    <property type="evidence" value="ECO:0007669"/>
    <property type="project" value="InterPro"/>
</dbReference>
<keyword evidence="6 11" id="KW-0547">Nucleotide-binding</keyword>
<dbReference type="PANTHER" id="PTHR43599">
    <property type="entry name" value="MULTIFUNCTIONAL PROTEIN ADE2"/>
    <property type="match status" value="1"/>
</dbReference>
<evidence type="ECO:0000256" key="8">
    <source>
        <dbReference type="ARBA" id="ARBA00022840"/>
    </source>
</evidence>
<dbReference type="InterPro" id="IPR033934">
    <property type="entry name" value="SAICAR_synt_PurC"/>
</dbReference>
<dbReference type="CDD" id="cd01415">
    <property type="entry name" value="SAICAR_synt_PurC"/>
    <property type="match status" value="1"/>
</dbReference>
<dbReference type="GO" id="GO:0005524">
    <property type="term" value="F:ATP binding"/>
    <property type="evidence" value="ECO:0007669"/>
    <property type="project" value="UniProtKB-KW"/>
</dbReference>
<dbReference type="InterPro" id="IPR050089">
    <property type="entry name" value="SAICAR_synthetase"/>
</dbReference>
<dbReference type="InterPro" id="IPR001636">
    <property type="entry name" value="SAICAR_synth"/>
</dbReference>
<sequence length="238" mass="27638">MKKLDELYRGKAKKVYYTDDSDILWLEYTDALTAGDGDKVGSEQDKGKLNNKISALLFDYLKEQGVNNHFVKQVSENEMLVKKVEILPVEVVVRNYAAGSICRRLGLEQKMEMPFPLLEFFYKNDDLKDPLINKEHIRLMNLATEEQVDKMEKITLKVNEVLKKFFDDINVVLVDYKLEFGVTNDGELILSDEISPDTCRLWDKDTMESLDKDIFRQDKGSVTDKYTEIFNRIKGRLS</sequence>
<evidence type="ECO:0000256" key="3">
    <source>
        <dbReference type="ARBA" id="ARBA00012217"/>
    </source>
</evidence>
<dbReference type="Gene3D" id="3.30.200.20">
    <property type="entry name" value="Phosphorylase Kinase, domain 1"/>
    <property type="match status" value="1"/>
</dbReference>
<evidence type="ECO:0000256" key="9">
    <source>
        <dbReference type="ARBA" id="ARBA00030409"/>
    </source>
</evidence>
<comment type="pathway">
    <text evidence="1 11">Purine metabolism; IMP biosynthesis via de novo pathway; 5-amino-1-(5-phospho-D-ribosyl)imidazole-4-carboxamide from 5-amino-1-(5-phospho-D-ribosyl)imidazole-4-carboxylate: step 1/2.</text>
</comment>
<protein>
    <recommendedName>
        <fullName evidence="4 11">Phosphoribosylaminoimidazole-succinocarboxamide synthase</fullName>
        <ecNumber evidence="3 11">6.3.2.6</ecNumber>
    </recommendedName>
    <alternativeName>
        <fullName evidence="9 11">SAICAR synthetase</fullName>
    </alternativeName>
</protein>
<dbReference type="GO" id="GO:0004639">
    <property type="term" value="F:phosphoribosylaminoimidazolesuccinocarboxamide synthase activity"/>
    <property type="evidence" value="ECO:0007669"/>
    <property type="project" value="UniProtKB-UniRule"/>
</dbReference>
<keyword evidence="7 11" id="KW-0658">Purine biosynthesis</keyword>
<feature type="domain" description="SAICAR synthetase/ADE2 N-terminal" evidence="12">
    <location>
        <begin position="7"/>
        <end position="232"/>
    </location>
</feature>
<accession>A0AAU7VKS6</accession>
<evidence type="ECO:0000256" key="6">
    <source>
        <dbReference type="ARBA" id="ARBA00022741"/>
    </source>
</evidence>
<evidence type="ECO:0000256" key="4">
    <source>
        <dbReference type="ARBA" id="ARBA00016460"/>
    </source>
</evidence>
<dbReference type="SUPFAM" id="SSF56104">
    <property type="entry name" value="SAICAR synthase-like"/>
    <property type="match status" value="1"/>
</dbReference>
<dbReference type="InterPro" id="IPR028923">
    <property type="entry name" value="SAICAR_synt/ADE2_N"/>
</dbReference>
<evidence type="ECO:0000259" key="12">
    <source>
        <dbReference type="Pfam" id="PF01259"/>
    </source>
</evidence>
<dbReference type="AlphaFoldDB" id="A0AAU7VKS6"/>
<organism evidence="13">
    <name type="scientific">Proteinivorax tanatarense</name>
    <dbReference type="NCBI Taxonomy" id="1260629"/>
    <lineage>
        <taxon>Bacteria</taxon>
        <taxon>Bacillati</taxon>
        <taxon>Bacillota</taxon>
        <taxon>Clostridia</taxon>
        <taxon>Eubacteriales</taxon>
        <taxon>Proteinivoracaceae</taxon>
        <taxon>Proteinivorax</taxon>
    </lineage>
</organism>
<dbReference type="EC" id="6.3.2.6" evidence="3 11"/>
<evidence type="ECO:0000256" key="11">
    <source>
        <dbReference type="HAMAP-Rule" id="MF_00137"/>
    </source>
</evidence>
<dbReference type="HAMAP" id="MF_00137">
    <property type="entry name" value="SAICAR_synth"/>
    <property type="match status" value="1"/>
</dbReference>
<dbReference type="PANTHER" id="PTHR43599:SF3">
    <property type="entry name" value="SI:DKEY-6E2.2"/>
    <property type="match status" value="1"/>
</dbReference>
<evidence type="ECO:0000256" key="7">
    <source>
        <dbReference type="ARBA" id="ARBA00022755"/>
    </source>
</evidence>
<proteinExistence type="inferred from homology"/>
<evidence type="ECO:0000256" key="5">
    <source>
        <dbReference type="ARBA" id="ARBA00022598"/>
    </source>
</evidence>
<dbReference type="NCBIfam" id="TIGR00081">
    <property type="entry name" value="purC"/>
    <property type="match status" value="1"/>
</dbReference>
<evidence type="ECO:0000256" key="1">
    <source>
        <dbReference type="ARBA" id="ARBA00004672"/>
    </source>
</evidence>
<dbReference type="Pfam" id="PF01259">
    <property type="entry name" value="SAICAR_synt"/>
    <property type="match status" value="1"/>
</dbReference>
<name>A0AAU7VKS6_9FIRM</name>
<reference evidence="13" key="1">
    <citation type="journal article" date="2013" name="Extremophiles">
        <title>Proteinivorax tanatarense gen. nov., sp. nov., an anaerobic, haloalkaliphilic, proteolytic bacterium isolated from a decaying algal bloom, and proposal of Proteinivoraceae fam. nov.</title>
        <authorList>
            <person name="Kevbrin V."/>
            <person name="Boltyanskaya Y."/>
            <person name="Zhilina T."/>
            <person name="Kolganova T."/>
            <person name="Lavrentjeva E."/>
            <person name="Kuznetsov B."/>
        </authorList>
    </citation>
    <scope>NUCLEOTIDE SEQUENCE</scope>
    <source>
        <strain evidence="13">Z-910T</strain>
    </source>
</reference>
<reference evidence="13" key="2">
    <citation type="submission" date="2024-06" db="EMBL/GenBank/DDBJ databases">
        <authorList>
            <person name="Petrova K.O."/>
            <person name="Toshchakov S.V."/>
            <person name="Boltjanskaja Y.V."/>
            <person name="Kevbrin V."/>
        </authorList>
    </citation>
    <scope>NUCLEOTIDE SEQUENCE</scope>
    <source>
        <strain evidence="13">Z-910T</strain>
    </source>
</reference>
<dbReference type="PROSITE" id="PS01058">
    <property type="entry name" value="SAICAR_SYNTHETASE_2"/>
    <property type="match status" value="1"/>
</dbReference>
<keyword evidence="5 11" id="KW-0436">Ligase</keyword>
<dbReference type="FunFam" id="3.30.470.20:FF:000006">
    <property type="entry name" value="Phosphoribosylaminoimidazole-succinocarboxamide synthase"/>
    <property type="match status" value="1"/>
</dbReference>
<comment type="similarity">
    <text evidence="2 11">Belongs to the SAICAR synthetase family.</text>
</comment>
<gene>
    <name evidence="11 13" type="primary">purC</name>
    <name evidence="13" type="ORF">PRVXT_002581</name>
</gene>
<dbReference type="Gene3D" id="3.30.470.20">
    <property type="entry name" value="ATP-grasp fold, B domain"/>
    <property type="match status" value="1"/>
</dbReference>
<evidence type="ECO:0000313" key="13">
    <source>
        <dbReference type="EMBL" id="XBX74537.1"/>
    </source>
</evidence>
<comment type="catalytic activity">
    <reaction evidence="10 11">
        <text>5-amino-1-(5-phospho-D-ribosyl)imidazole-4-carboxylate + L-aspartate + ATP = (2S)-2-[5-amino-1-(5-phospho-beta-D-ribosyl)imidazole-4-carboxamido]succinate + ADP + phosphate + 2 H(+)</text>
        <dbReference type="Rhea" id="RHEA:22628"/>
        <dbReference type="ChEBI" id="CHEBI:15378"/>
        <dbReference type="ChEBI" id="CHEBI:29991"/>
        <dbReference type="ChEBI" id="CHEBI:30616"/>
        <dbReference type="ChEBI" id="CHEBI:43474"/>
        <dbReference type="ChEBI" id="CHEBI:58443"/>
        <dbReference type="ChEBI" id="CHEBI:77657"/>
        <dbReference type="ChEBI" id="CHEBI:456216"/>
        <dbReference type="EC" id="6.3.2.6"/>
    </reaction>
</comment>
<dbReference type="RefSeq" id="WP_350343289.1">
    <property type="nucleotide sequence ID" value="NZ_CP158367.1"/>
</dbReference>
<evidence type="ECO:0000256" key="2">
    <source>
        <dbReference type="ARBA" id="ARBA00010190"/>
    </source>
</evidence>
<dbReference type="GO" id="GO:0006189">
    <property type="term" value="P:'de novo' IMP biosynthetic process"/>
    <property type="evidence" value="ECO:0007669"/>
    <property type="project" value="UniProtKB-UniRule"/>
</dbReference>
<evidence type="ECO:0000256" key="10">
    <source>
        <dbReference type="ARBA" id="ARBA00048475"/>
    </source>
</evidence>
<keyword evidence="8 11" id="KW-0067">ATP-binding</keyword>